<proteinExistence type="predicted"/>
<dbReference type="Proteomes" id="UP000265566">
    <property type="component" value="Chromosome 5"/>
</dbReference>
<sequence length="44" mass="5073">MPIVSLENQTILMKLIQRDLHLKNMNMILVQVKPIFGSINQGRP</sequence>
<name>A0A396HW98_MEDTR</name>
<protein>
    <submittedName>
        <fullName evidence="1">Uncharacterized protein</fullName>
    </submittedName>
</protein>
<organism evidence="1 2">
    <name type="scientific">Medicago truncatula</name>
    <name type="common">Barrel medic</name>
    <name type="synonym">Medicago tribuloides</name>
    <dbReference type="NCBI Taxonomy" id="3880"/>
    <lineage>
        <taxon>Eukaryota</taxon>
        <taxon>Viridiplantae</taxon>
        <taxon>Streptophyta</taxon>
        <taxon>Embryophyta</taxon>
        <taxon>Tracheophyta</taxon>
        <taxon>Spermatophyta</taxon>
        <taxon>Magnoliopsida</taxon>
        <taxon>eudicotyledons</taxon>
        <taxon>Gunneridae</taxon>
        <taxon>Pentapetalae</taxon>
        <taxon>rosids</taxon>
        <taxon>fabids</taxon>
        <taxon>Fabales</taxon>
        <taxon>Fabaceae</taxon>
        <taxon>Papilionoideae</taxon>
        <taxon>50 kb inversion clade</taxon>
        <taxon>NPAAA clade</taxon>
        <taxon>Hologalegina</taxon>
        <taxon>IRL clade</taxon>
        <taxon>Trifolieae</taxon>
        <taxon>Medicago</taxon>
    </lineage>
</organism>
<dbReference type="Gramene" id="rna32277">
    <property type="protein sequence ID" value="RHN56821.1"/>
    <property type="gene ID" value="gene32277"/>
</dbReference>
<dbReference type="EMBL" id="PSQE01000005">
    <property type="protein sequence ID" value="RHN56821.1"/>
    <property type="molecule type" value="Genomic_DNA"/>
</dbReference>
<evidence type="ECO:0000313" key="1">
    <source>
        <dbReference type="EMBL" id="RHN56821.1"/>
    </source>
</evidence>
<evidence type="ECO:0000313" key="2">
    <source>
        <dbReference type="Proteomes" id="UP000265566"/>
    </source>
</evidence>
<dbReference type="AlphaFoldDB" id="A0A396HW98"/>
<accession>A0A396HW98</accession>
<gene>
    <name evidence="1" type="ORF">MtrunA17_Chr5g0433611</name>
</gene>
<comment type="caution">
    <text evidence="1">The sequence shown here is derived from an EMBL/GenBank/DDBJ whole genome shotgun (WGS) entry which is preliminary data.</text>
</comment>
<reference evidence="2" key="1">
    <citation type="journal article" date="2018" name="Nat. Plants">
        <title>Whole-genome landscape of Medicago truncatula symbiotic genes.</title>
        <authorList>
            <person name="Pecrix Y."/>
            <person name="Staton S.E."/>
            <person name="Sallet E."/>
            <person name="Lelandais-Briere C."/>
            <person name="Moreau S."/>
            <person name="Carrere S."/>
            <person name="Blein T."/>
            <person name="Jardinaud M.F."/>
            <person name="Latrasse D."/>
            <person name="Zouine M."/>
            <person name="Zahm M."/>
            <person name="Kreplak J."/>
            <person name="Mayjonade B."/>
            <person name="Satge C."/>
            <person name="Perez M."/>
            <person name="Cauet S."/>
            <person name="Marande W."/>
            <person name="Chantry-Darmon C."/>
            <person name="Lopez-Roques C."/>
            <person name="Bouchez O."/>
            <person name="Berard A."/>
            <person name="Debelle F."/>
            <person name="Munos S."/>
            <person name="Bendahmane A."/>
            <person name="Berges H."/>
            <person name="Niebel A."/>
            <person name="Buitink J."/>
            <person name="Frugier F."/>
            <person name="Benhamed M."/>
            <person name="Crespi M."/>
            <person name="Gouzy J."/>
            <person name="Gamas P."/>
        </authorList>
    </citation>
    <scope>NUCLEOTIDE SEQUENCE [LARGE SCALE GENOMIC DNA]</scope>
    <source>
        <strain evidence="2">cv. Jemalong A17</strain>
    </source>
</reference>